<dbReference type="SUPFAM" id="SSF48371">
    <property type="entry name" value="ARM repeat"/>
    <property type="match status" value="1"/>
</dbReference>
<dbReference type="Pfam" id="PF13838">
    <property type="entry name" value="Clathrin_H_link"/>
    <property type="match status" value="1"/>
</dbReference>
<accession>A0A1Q9EET1</accession>
<proteinExistence type="predicted"/>
<dbReference type="EMBL" id="LSRX01000172">
    <property type="protein sequence ID" value="OLQ05932.1"/>
    <property type="molecule type" value="Genomic_DNA"/>
</dbReference>
<evidence type="ECO:0000256" key="1">
    <source>
        <dbReference type="SAM" id="MobiDB-lite"/>
    </source>
</evidence>
<evidence type="ECO:0000313" key="2">
    <source>
        <dbReference type="EMBL" id="OLQ05932.1"/>
    </source>
</evidence>
<dbReference type="Gene3D" id="1.25.40.30">
    <property type="match status" value="1"/>
</dbReference>
<feature type="region of interest" description="Disordered" evidence="1">
    <location>
        <begin position="1"/>
        <end position="21"/>
    </location>
</feature>
<reference evidence="2 3" key="1">
    <citation type="submission" date="2016-02" db="EMBL/GenBank/DDBJ databases">
        <title>Genome analysis of coral dinoflagellate symbionts highlights evolutionary adaptations to a symbiotic lifestyle.</title>
        <authorList>
            <person name="Aranda M."/>
            <person name="Li Y."/>
            <person name="Liew Y.J."/>
            <person name="Baumgarten S."/>
            <person name="Simakov O."/>
            <person name="Wilson M."/>
            <person name="Piel J."/>
            <person name="Ashoor H."/>
            <person name="Bougouffa S."/>
            <person name="Bajic V.B."/>
            <person name="Ryu T."/>
            <person name="Ravasi T."/>
            <person name="Bayer T."/>
            <person name="Micklem G."/>
            <person name="Kim H."/>
            <person name="Bhak J."/>
            <person name="Lajeunesse T.C."/>
            <person name="Voolstra C.R."/>
        </authorList>
    </citation>
    <scope>NUCLEOTIDE SEQUENCE [LARGE SCALE GENOMIC DNA]</scope>
    <source>
        <strain evidence="2 3">CCMP2467</strain>
    </source>
</reference>
<dbReference type="OrthoDB" id="2113814at2759"/>
<sequence length="123" mass="14213">MDTPKPSQPGRRQYGRDKEISEPDAKSWAFHLRLKRFTWPHLTLRSHWRDVLVCLAQMTLSLEELFQRQFNQLFASGDYKGAALIAAQCKSGLLRTPQTIQLRRGSRDAQASYGCVEYVRVCK</sequence>
<protein>
    <submittedName>
        <fullName evidence="2">Clathrin heavy chain 1</fullName>
    </submittedName>
</protein>
<evidence type="ECO:0000313" key="3">
    <source>
        <dbReference type="Proteomes" id="UP000186817"/>
    </source>
</evidence>
<name>A0A1Q9EET1_SYMMI</name>
<comment type="caution">
    <text evidence="2">The sequence shown here is derived from an EMBL/GenBank/DDBJ whole genome shotgun (WGS) entry which is preliminary data.</text>
</comment>
<dbReference type="InterPro" id="IPR012331">
    <property type="entry name" value="Clathrin_H-chain_linker"/>
</dbReference>
<dbReference type="Proteomes" id="UP000186817">
    <property type="component" value="Unassembled WGS sequence"/>
</dbReference>
<keyword evidence="3" id="KW-1185">Reference proteome</keyword>
<dbReference type="AlphaFoldDB" id="A0A1Q9EET1"/>
<dbReference type="InterPro" id="IPR016024">
    <property type="entry name" value="ARM-type_fold"/>
</dbReference>
<gene>
    <name evidence="2" type="primary">Cltc</name>
    <name evidence="2" type="ORF">AK812_SmicGene10822</name>
</gene>
<organism evidence="2 3">
    <name type="scientific">Symbiodinium microadriaticum</name>
    <name type="common">Dinoflagellate</name>
    <name type="synonym">Zooxanthella microadriatica</name>
    <dbReference type="NCBI Taxonomy" id="2951"/>
    <lineage>
        <taxon>Eukaryota</taxon>
        <taxon>Sar</taxon>
        <taxon>Alveolata</taxon>
        <taxon>Dinophyceae</taxon>
        <taxon>Suessiales</taxon>
        <taxon>Symbiodiniaceae</taxon>
        <taxon>Symbiodinium</taxon>
    </lineage>
</organism>